<dbReference type="Pfam" id="PF07715">
    <property type="entry name" value="Plug"/>
    <property type="match status" value="1"/>
</dbReference>
<dbReference type="Gene3D" id="2.60.40.1120">
    <property type="entry name" value="Carboxypeptidase-like, regulatory domain"/>
    <property type="match status" value="1"/>
</dbReference>
<keyword evidence="5 12" id="KW-0812">Transmembrane</keyword>
<dbReference type="PANTHER" id="PTHR32552:SF68">
    <property type="entry name" value="FERRICHROME OUTER MEMBRANE TRANSPORTER_PHAGE RECEPTOR"/>
    <property type="match status" value="1"/>
</dbReference>
<keyword evidence="4" id="KW-0410">Iron transport</keyword>
<evidence type="ECO:0000256" key="2">
    <source>
        <dbReference type="ARBA" id="ARBA00022448"/>
    </source>
</evidence>
<evidence type="ECO:0000256" key="5">
    <source>
        <dbReference type="ARBA" id="ARBA00022692"/>
    </source>
</evidence>
<evidence type="ECO:0000259" key="15">
    <source>
        <dbReference type="Pfam" id="PF00593"/>
    </source>
</evidence>
<evidence type="ECO:0000256" key="8">
    <source>
        <dbReference type="ARBA" id="ARBA00023065"/>
    </source>
</evidence>
<evidence type="ECO:0000256" key="3">
    <source>
        <dbReference type="ARBA" id="ARBA00022452"/>
    </source>
</evidence>
<evidence type="ECO:0000256" key="14">
    <source>
        <dbReference type="SAM" id="SignalP"/>
    </source>
</evidence>
<dbReference type="PROSITE" id="PS52016">
    <property type="entry name" value="TONB_DEPENDENT_REC_3"/>
    <property type="match status" value="1"/>
</dbReference>
<keyword evidence="18" id="KW-1185">Reference proteome</keyword>
<feature type="domain" description="TonB-dependent receptor plug" evidence="16">
    <location>
        <begin position="116"/>
        <end position="221"/>
    </location>
</feature>
<name>A0A385SFB5_9BACT</name>
<dbReference type="InterPro" id="IPR008969">
    <property type="entry name" value="CarboxyPept-like_regulatory"/>
</dbReference>
<dbReference type="InterPro" id="IPR037066">
    <property type="entry name" value="Plug_dom_sf"/>
</dbReference>
<evidence type="ECO:0000256" key="1">
    <source>
        <dbReference type="ARBA" id="ARBA00004571"/>
    </source>
</evidence>
<dbReference type="Gene3D" id="2.40.170.20">
    <property type="entry name" value="TonB-dependent receptor, beta-barrel domain"/>
    <property type="match status" value="1"/>
</dbReference>
<dbReference type="InterPro" id="IPR036942">
    <property type="entry name" value="Beta-barrel_TonB_sf"/>
</dbReference>
<dbReference type="EMBL" id="CP032382">
    <property type="protein sequence ID" value="AYB29131.1"/>
    <property type="molecule type" value="Genomic_DNA"/>
</dbReference>
<dbReference type="InterPro" id="IPR012910">
    <property type="entry name" value="Plug_dom"/>
</dbReference>
<evidence type="ECO:0000256" key="6">
    <source>
        <dbReference type="ARBA" id="ARBA00022729"/>
    </source>
</evidence>
<evidence type="ECO:0000313" key="17">
    <source>
        <dbReference type="EMBL" id="AYB29131.1"/>
    </source>
</evidence>
<dbReference type="GO" id="GO:0015344">
    <property type="term" value="F:siderophore uptake transmembrane transporter activity"/>
    <property type="evidence" value="ECO:0007669"/>
    <property type="project" value="TreeGrafter"/>
</dbReference>
<gene>
    <name evidence="17" type="ORF">D4L85_00385</name>
</gene>
<dbReference type="Pfam" id="PF13715">
    <property type="entry name" value="CarbopepD_reg_2"/>
    <property type="match status" value="1"/>
</dbReference>
<proteinExistence type="inferred from homology"/>
<evidence type="ECO:0000256" key="13">
    <source>
        <dbReference type="RuleBase" id="RU003357"/>
    </source>
</evidence>
<feature type="signal peptide" evidence="14">
    <location>
        <begin position="1"/>
        <end position="19"/>
    </location>
</feature>
<keyword evidence="11 12" id="KW-0998">Cell outer membrane</keyword>
<comment type="subcellular location">
    <subcellularLocation>
        <location evidence="1 12">Cell outer membrane</location>
        <topology evidence="1 12">Multi-pass membrane protein</topology>
    </subcellularLocation>
</comment>
<feature type="chain" id="PRO_5017230358" evidence="14">
    <location>
        <begin position="20"/>
        <end position="784"/>
    </location>
</feature>
<reference evidence="18" key="1">
    <citation type="submission" date="2018-09" db="EMBL/GenBank/DDBJ databases">
        <title>Chryseolinea sp. KIS68-18 isolated from soil.</title>
        <authorList>
            <person name="Weon H.-Y."/>
            <person name="Kwon S.-W."/>
            <person name="Lee S.A."/>
        </authorList>
    </citation>
    <scope>NUCLEOTIDE SEQUENCE [LARGE SCALE GENOMIC DNA]</scope>
    <source>
        <strain evidence="18">KIS68-18</strain>
    </source>
</reference>
<dbReference type="Proteomes" id="UP000266183">
    <property type="component" value="Chromosome"/>
</dbReference>
<keyword evidence="3 12" id="KW-1134">Transmembrane beta strand</keyword>
<keyword evidence="6 14" id="KW-0732">Signal</keyword>
<dbReference type="InterPro" id="IPR039426">
    <property type="entry name" value="TonB-dep_rcpt-like"/>
</dbReference>
<evidence type="ECO:0000313" key="18">
    <source>
        <dbReference type="Proteomes" id="UP000266183"/>
    </source>
</evidence>
<dbReference type="SUPFAM" id="SSF56935">
    <property type="entry name" value="Porins"/>
    <property type="match status" value="1"/>
</dbReference>
<dbReference type="Gene3D" id="2.170.130.10">
    <property type="entry name" value="TonB-dependent receptor, plug domain"/>
    <property type="match status" value="1"/>
</dbReference>
<dbReference type="Pfam" id="PF00593">
    <property type="entry name" value="TonB_dep_Rec_b-barrel"/>
    <property type="match status" value="1"/>
</dbReference>
<evidence type="ECO:0000256" key="12">
    <source>
        <dbReference type="PROSITE-ProRule" id="PRU01360"/>
    </source>
</evidence>
<evidence type="ECO:0000256" key="9">
    <source>
        <dbReference type="ARBA" id="ARBA00023077"/>
    </source>
</evidence>
<dbReference type="CDD" id="cd01347">
    <property type="entry name" value="ligand_gated_channel"/>
    <property type="match status" value="1"/>
</dbReference>
<evidence type="ECO:0000256" key="7">
    <source>
        <dbReference type="ARBA" id="ARBA00023004"/>
    </source>
</evidence>
<dbReference type="OrthoDB" id="9782587at2"/>
<keyword evidence="9 13" id="KW-0798">TonB box</keyword>
<accession>A0A385SFB5</accession>
<keyword evidence="10 12" id="KW-0472">Membrane</keyword>
<dbReference type="AlphaFoldDB" id="A0A385SFB5"/>
<evidence type="ECO:0000256" key="4">
    <source>
        <dbReference type="ARBA" id="ARBA00022496"/>
    </source>
</evidence>
<keyword evidence="2 12" id="KW-0813">Transport</keyword>
<dbReference type="RefSeq" id="WP_119752454.1">
    <property type="nucleotide sequence ID" value="NZ_CP032382.1"/>
</dbReference>
<feature type="domain" description="TonB-dependent receptor-like beta-barrel" evidence="15">
    <location>
        <begin position="459"/>
        <end position="743"/>
    </location>
</feature>
<protein>
    <submittedName>
        <fullName evidence="17">TonB-dependent receptor</fullName>
    </submittedName>
</protein>
<evidence type="ECO:0000256" key="10">
    <source>
        <dbReference type="ARBA" id="ARBA00023136"/>
    </source>
</evidence>
<keyword evidence="8" id="KW-0406">Ion transport</keyword>
<dbReference type="PANTHER" id="PTHR32552">
    <property type="entry name" value="FERRICHROME IRON RECEPTOR-RELATED"/>
    <property type="match status" value="1"/>
</dbReference>
<dbReference type="InterPro" id="IPR000531">
    <property type="entry name" value="Beta-barrel_TonB"/>
</dbReference>
<keyword evidence="17" id="KW-0675">Receptor</keyword>
<organism evidence="17 18">
    <name type="scientific">Chryseolinea soli</name>
    <dbReference type="NCBI Taxonomy" id="2321403"/>
    <lineage>
        <taxon>Bacteria</taxon>
        <taxon>Pseudomonadati</taxon>
        <taxon>Bacteroidota</taxon>
        <taxon>Cytophagia</taxon>
        <taxon>Cytophagales</taxon>
        <taxon>Fulvivirgaceae</taxon>
        <taxon>Chryseolinea</taxon>
    </lineage>
</organism>
<sequence>MKKIYIMLWLCLCYTAVFSQQILQGKIYDAETKEPAVGATVQLASDLHIGTITNAEGFFQLSSAEQHPVLKISMVGYESQQVETTNEPLRISLVPRTEQMQAVVVTANREASLRTETPVAISKLSAKLIDETKPTQLYEALNKVPGVLMVNLNNEQHFMAIRQPMTTNGYFLYLEDGVPIRPLGVFNHNALLEINQFALSSVEVVKGPVSSIYGAEAIGGAVNFIMQRPPVVPTAKVGIQFDNFGFRRVQFGAGARTGKFGFYIGGLRSEQTNSWMANSDYDKTTVNARLEYHFTPTTRLIGNIIYGKYFSNTAGSVDSVAFYSRQYVSTTDFTYRKSEASRSRLTLEHDWRKGSKTFVTLFNRTNEHGQNPAYGIRWNPTPSATNDPTTARGEINSNNFTSYGVLAQHSQQFSFLDSRLIAGGMYDYSPNNYWSYQIDLHAQLRPDGKSVEKYTINQERPDIKLADYDAKIRNAAGYLQYDFSPLKDLRFSTGVRYDRMSFTYDNYLDQSSGSKAYSKFTPKVGLTYDLGKDKGLYANYAQGFSPPALTAIFRRKPNSDPAEFYYNLKPAQFQNYEIGGWAAFWKNKGYLDVALYQMYGTNELLSIRQADNSTDYQSAGKTLHRGIELGLTVKPTQEFFFRFGGTTALHRFEDFQISNKSTDQYQNLSGFDMPAAPRWTWNTEFYYYPRFVKNLRTSVEWQHVGSYFQNQINTVRYEAYNVINYRIGYQWKGIEVYSNVLNVADALYSANATRGNNATDRTTYTPAAPRTFVFGIQYNFTGKK</sequence>
<dbReference type="GO" id="GO:0009279">
    <property type="term" value="C:cell outer membrane"/>
    <property type="evidence" value="ECO:0007669"/>
    <property type="project" value="UniProtKB-SubCell"/>
</dbReference>
<dbReference type="KEGG" id="chk:D4L85_00385"/>
<evidence type="ECO:0000259" key="16">
    <source>
        <dbReference type="Pfam" id="PF07715"/>
    </source>
</evidence>
<dbReference type="SUPFAM" id="SSF49464">
    <property type="entry name" value="Carboxypeptidase regulatory domain-like"/>
    <property type="match status" value="1"/>
</dbReference>
<keyword evidence="7" id="KW-0408">Iron</keyword>
<comment type="similarity">
    <text evidence="12 13">Belongs to the TonB-dependent receptor family.</text>
</comment>
<evidence type="ECO:0000256" key="11">
    <source>
        <dbReference type="ARBA" id="ARBA00023237"/>
    </source>
</evidence>